<dbReference type="EMBL" id="RJVG01000002">
    <property type="protein sequence ID" value="ROR30781.1"/>
    <property type="molecule type" value="Genomic_DNA"/>
</dbReference>
<feature type="transmembrane region" description="Helical" evidence="10">
    <location>
        <begin position="74"/>
        <end position="95"/>
    </location>
</feature>
<evidence type="ECO:0000256" key="1">
    <source>
        <dbReference type="ARBA" id="ARBA00002578"/>
    </source>
</evidence>
<evidence type="ECO:0000313" key="12">
    <source>
        <dbReference type="Proteomes" id="UP000273083"/>
    </source>
</evidence>
<evidence type="ECO:0000256" key="6">
    <source>
        <dbReference type="ARBA" id="ARBA00022989"/>
    </source>
</evidence>
<feature type="transmembrane region" description="Helical" evidence="10">
    <location>
        <begin position="36"/>
        <end position="54"/>
    </location>
</feature>
<dbReference type="PRINTS" id="PR00953">
    <property type="entry name" value="TYPE3IMRPROT"/>
</dbReference>
<keyword evidence="7 10" id="KW-0472">Membrane</keyword>
<protein>
    <recommendedName>
        <fullName evidence="3 9">Flagellar biosynthetic protein FliR</fullName>
    </recommendedName>
</protein>
<dbReference type="NCBIfam" id="TIGR01400">
    <property type="entry name" value="fliR"/>
    <property type="match status" value="1"/>
</dbReference>
<keyword evidence="5 10" id="KW-0812">Transmembrane</keyword>
<proteinExistence type="inferred from homology"/>
<evidence type="ECO:0000256" key="7">
    <source>
        <dbReference type="ARBA" id="ARBA00023136"/>
    </source>
</evidence>
<dbReference type="GO" id="GO:0006605">
    <property type="term" value="P:protein targeting"/>
    <property type="evidence" value="ECO:0007669"/>
    <property type="project" value="UniProtKB-UniRule"/>
</dbReference>
<feature type="transmembrane region" description="Helical" evidence="10">
    <location>
        <begin position="125"/>
        <end position="145"/>
    </location>
</feature>
<sequence length="257" mass="29413">MEFFTLQNFEYFLLILVRISAFILVAPFFSMSNTPIRLRTGFSIFLAFLLYQVVDLKTISYQTEIEYGILVLKEFLVGLLLGYFANICTAILNFAGQVIDMEIGLSMVNLFDPVSKSQTSITGNFYMYLVMLMLIITNMHHYILIAFVDTYTIIPVGEGIFRPDMYLIMIQFMVDYFIIGFRIVLPIFASSLLINIILGIMAKIAPQMNMFVIGMQLKIFAGLVVLFLMIGLLPNVSDFVFNEMDKMMKLIIRSMSP</sequence>
<keyword evidence="4 10" id="KW-1003">Cell membrane</keyword>
<evidence type="ECO:0000256" key="9">
    <source>
        <dbReference type="NCBIfam" id="TIGR01400"/>
    </source>
</evidence>
<evidence type="ECO:0000313" key="11">
    <source>
        <dbReference type="EMBL" id="ROR30781.1"/>
    </source>
</evidence>
<dbReference type="GO" id="GO:0009425">
    <property type="term" value="C:bacterial-type flagellum basal body"/>
    <property type="evidence" value="ECO:0007669"/>
    <property type="project" value="UniProtKB-SubCell"/>
</dbReference>
<keyword evidence="8 10" id="KW-0975">Bacterial flagellum</keyword>
<feature type="transmembrane region" description="Helical" evidence="10">
    <location>
        <begin position="12"/>
        <end position="29"/>
    </location>
</feature>
<comment type="subcellular location">
    <subcellularLocation>
        <location evidence="10">Cell membrane</location>
        <topology evidence="10">Multi-pass membrane protein</topology>
    </subcellularLocation>
    <subcellularLocation>
        <location evidence="10">Bacterial flagellum basal body</location>
    </subcellularLocation>
</comment>
<evidence type="ECO:0000256" key="10">
    <source>
        <dbReference type="RuleBase" id="RU362071"/>
    </source>
</evidence>
<dbReference type="PANTHER" id="PTHR30065">
    <property type="entry name" value="FLAGELLAR BIOSYNTHETIC PROTEIN FLIR"/>
    <property type="match status" value="1"/>
</dbReference>
<dbReference type="InterPro" id="IPR002010">
    <property type="entry name" value="T3SS_IM_R"/>
</dbReference>
<evidence type="ECO:0000256" key="5">
    <source>
        <dbReference type="ARBA" id="ARBA00022692"/>
    </source>
</evidence>
<gene>
    <name evidence="11" type="ORF">EDD66_102436</name>
</gene>
<dbReference type="Proteomes" id="UP000273083">
    <property type="component" value="Unassembled WGS sequence"/>
</dbReference>
<comment type="function">
    <text evidence="1 10">Role in flagellar biosynthesis.</text>
</comment>
<dbReference type="GO" id="GO:0005886">
    <property type="term" value="C:plasma membrane"/>
    <property type="evidence" value="ECO:0007669"/>
    <property type="project" value="UniProtKB-SubCell"/>
</dbReference>
<dbReference type="Pfam" id="PF01311">
    <property type="entry name" value="Bac_export_1"/>
    <property type="match status" value="1"/>
</dbReference>
<reference evidence="11 12" key="1">
    <citation type="submission" date="2018-11" db="EMBL/GenBank/DDBJ databases">
        <title>Genomic Encyclopedia of Type Strains, Phase IV (KMG-IV): sequencing the most valuable type-strain genomes for metagenomic binning, comparative biology and taxonomic classification.</title>
        <authorList>
            <person name="Goeker M."/>
        </authorList>
    </citation>
    <scope>NUCLEOTIDE SEQUENCE [LARGE SCALE GENOMIC DNA]</scope>
    <source>
        <strain evidence="11 12">DSM 26537</strain>
    </source>
</reference>
<evidence type="ECO:0000256" key="3">
    <source>
        <dbReference type="ARBA" id="ARBA00021717"/>
    </source>
</evidence>
<feature type="transmembrane region" description="Helical" evidence="10">
    <location>
        <begin position="219"/>
        <end position="241"/>
    </location>
</feature>
<dbReference type="RefSeq" id="WP_207667750.1">
    <property type="nucleotide sequence ID" value="NZ_RJVG01000002.1"/>
</dbReference>
<keyword evidence="11" id="KW-0966">Cell projection</keyword>
<evidence type="ECO:0000256" key="2">
    <source>
        <dbReference type="ARBA" id="ARBA00009772"/>
    </source>
</evidence>
<dbReference type="InterPro" id="IPR006303">
    <property type="entry name" value="FliR"/>
</dbReference>
<organism evidence="11 12">
    <name type="scientific">Mobilisporobacter senegalensis</name>
    <dbReference type="NCBI Taxonomy" id="1329262"/>
    <lineage>
        <taxon>Bacteria</taxon>
        <taxon>Bacillati</taxon>
        <taxon>Bacillota</taxon>
        <taxon>Clostridia</taxon>
        <taxon>Lachnospirales</taxon>
        <taxon>Lachnospiraceae</taxon>
        <taxon>Mobilisporobacter</taxon>
    </lineage>
</organism>
<comment type="similarity">
    <text evidence="2 10">Belongs to the FliR/MopE/SpaR family.</text>
</comment>
<keyword evidence="11" id="KW-0282">Flagellum</keyword>
<keyword evidence="6 10" id="KW-1133">Transmembrane helix</keyword>
<keyword evidence="12" id="KW-1185">Reference proteome</keyword>
<name>A0A3N1XX49_9FIRM</name>
<evidence type="ECO:0000256" key="8">
    <source>
        <dbReference type="ARBA" id="ARBA00023143"/>
    </source>
</evidence>
<evidence type="ECO:0000256" key="4">
    <source>
        <dbReference type="ARBA" id="ARBA00022475"/>
    </source>
</evidence>
<dbReference type="AlphaFoldDB" id="A0A3N1XX49"/>
<comment type="caution">
    <text evidence="11">The sequence shown here is derived from an EMBL/GenBank/DDBJ whole genome shotgun (WGS) entry which is preliminary data.</text>
</comment>
<keyword evidence="11" id="KW-0969">Cilium</keyword>
<accession>A0A3N1XX49</accession>
<dbReference type="GO" id="GO:0044780">
    <property type="term" value="P:bacterial-type flagellum assembly"/>
    <property type="evidence" value="ECO:0007669"/>
    <property type="project" value="UniProtKB-UniRule"/>
</dbReference>
<dbReference type="PANTHER" id="PTHR30065:SF1">
    <property type="entry name" value="SURFACE PRESENTATION OF ANTIGENS PROTEIN SPAR"/>
    <property type="match status" value="1"/>
</dbReference>